<gene>
    <name evidence="1" type="ORF">K7X08_030444</name>
</gene>
<dbReference type="AlphaFoldDB" id="A0A9Q1L5P0"/>
<proteinExistence type="predicted"/>
<name>A0A9Q1L5P0_9SOLA</name>
<sequence>MIENVKETEQQGLKSHNVIVHNKFDVLNKDDQPVEVNNDVSSRVENVSNTNYDENIQKVHNLDEASKSTTMKKDGSPAKDTVVETTKLWCDRVEDGDDSSQDLGRQEATLLDKFIEYVHDSGGDDSSFVEGLENIVKEADEKANIGTYPGPHDRVSHNLELTVDDISNGEKKPKSNPVDNAEAIVMVMETITKEANISTKTHER</sequence>
<evidence type="ECO:0000313" key="1">
    <source>
        <dbReference type="EMBL" id="KAJ8528800.1"/>
    </source>
</evidence>
<keyword evidence="2" id="KW-1185">Reference proteome</keyword>
<accession>A0A9Q1L5P0</accession>
<protein>
    <submittedName>
        <fullName evidence="1">Uncharacterized protein</fullName>
    </submittedName>
</protein>
<comment type="caution">
    <text evidence="1">The sequence shown here is derived from an EMBL/GenBank/DDBJ whole genome shotgun (WGS) entry which is preliminary data.</text>
</comment>
<evidence type="ECO:0000313" key="2">
    <source>
        <dbReference type="Proteomes" id="UP001152561"/>
    </source>
</evidence>
<dbReference type="Proteomes" id="UP001152561">
    <property type="component" value="Unassembled WGS sequence"/>
</dbReference>
<reference evidence="2" key="1">
    <citation type="journal article" date="2023" name="Proc. Natl. Acad. Sci. U.S.A.">
        <title>Genomic and structural basis for evolution of tropane alkaloid biosynthesis.</title>
        <authorList>
            <person name="Wanga Y.-J."/>
            <person name="Taina T."/>
            <person name="Yua J.-Y."/>
            <person name="Lia J."/>
            <person name="Xua B."/>
            <person name="Chenc J."/>
            <person name="D'Auriad J.C."/>
            <person name="Huanga J.-P."/>
            <person name="Huanga S.-X."/>
        </authorList>
    </citation>
    <scope>NUCLEOTIDE SEQUENCE [LARGE SCALE GENOMIC DNA]</scope>
    <source>
        <strain evidence="2">cv. KIB-2019</strain>
    </source>
</reference>
<organism evidence="1 2">
    <name type="scientific">Anisodus acutangulus</name>
    <dbReference type="NCBI Taxonomy" id="402998"/>
    <lineage>
        <taxon>Eukaryota</taxon>
        <taxon>Viridiplantae</taxon>
        <taxon>Streptophyta</taxon>
        <taxon>Embryophyta</taxon>
        <taxon>Tracheophyta</taxon>
        <taxon>Spermatophyta</taxon>
        <taxon>Magnoliopsida</taxon>
        <taxon>eudicotyledons</taxon>
        <taxon>Gunneridae</taxon>
        <taxon>Pentapetalae</taxon>
        <taxon>asterids</taxon>
        <taxon>lamiids</taxon>
        <taxon>Solanales</taxon>
        <taxon>Solanaceae</taxon>
        <taxon>Solanoideae</taxon>
        <taxon>Hyoscyameae</taxon>
        <taxon>Anisodus</taxon>
    </lineage>
</organism>
<dbReference type="EMBL" id="JAJAGQ010000022">
    <property type="protein sequence ID" value="KAJ8528800.1"/>
    <property type="molecule type" value="Genomic_DNA"/>
</dbReference>